<accession>A0AAP3ANP2</accession>
<dbReference type="Proteomes" id="UP001207440">
    <property type="component" value="Unassembled WGS sequence"/>
</dbReference>
<gene>
    <name evidence="1" type="ORF">OKE68_00025</name>
</gene>
<dbReference type="Pfam" id="PF13715">
    <property type="entry name" value="CarbopepD_reg_2"/>
    <property type="match status" value="1"/>
</dbReference>
<sequence>MRVIFLLVLLRITLINAQSIKGYIKDFRETPLSGAVIYIDGTQYKTQSNQDGEFYLSGVKAKTGNLIVEKKGFSSKIIPIKELYSQTLEIKLEKETEIPEVKLLAYTDKVYKRYIEKFLNTLLGYDREMVYVKNPKDIQLAYDREEHVLKARAKAPLIISNEKLGYVVNYNLLEFELNLSDNSLKYLGTSFFSPMKGSSHKQLKWQTERLNAYCGSSLHFFRALYQDRLSEEGFSVDWIVRKRNEKYPSSEELKVYRTYIDDFRKKISKDSVIVFNKYPPHIEDIARRKEEEPMFYSAIIERNILSDKFRKNSENRVFLEFKDLLGVNYKKYFYTVHKKQIQKTEMPVSKNNILDCRGLSFEVYSDGNYSNPSELVFEEGWARSNLSELLPLDFEP</sequence>
<dbReference type="AlphaFoldDB" id="A0AAP3ANP2"/>
<dbReference type="EMBL" id="JAOZYT010000001">
    <property type="protein sequence ID" value="MCW0522704.1"/>
    <property type="molecule type" value="Genomic_DNA"/>
</dbReference>
<dbReference type="GO" id="GO:0004180">
    <property type="term" value="F:carboxypeptidase activity"/>
    <property type="evidence" value="ECO:0007669"/>
    <property type="project" value="UniProtKB-KW"/>
</dbReference>
<proteinExistence type="predicted"/>
<dbReference type="InterPro" id="IPR008969">
    <property type="entry name" value="CarboxyPept-like_regulatory"/>
</dbReference>
<reference evidence="1" key="1">
    <citation type="submission" date="2022-10" db="EMBL/GenBank/DDBJ databases">
        <title>Sifting through the core-genome to identify putative cross-protective antigens against Riemerella anatipestifer.</title>
        <authorList>
            <person name="Zheng X."/>
            <person name="Zhang W."/>
        </authorList>
    </citation>
    <scope>NUCLEOTIDE SEQUENCE</scope>
    <source>
        <strain evidence="1">ZWRA178</strain>
    </source>
</reference>
<keyword evidence="1" id="KW-0645">Protease</keyword>
<name>A0AAP3ANP2_RIEAN</name>
<keyword evidence="1" id="KW-0121">Carboxypeptidase</keyword>
<dbReference type="SUPFAM" id="SSF49464">
    <property type="entry name" value="Carboxypeptidase regulatory domain-like"/>
    <property type="match status" value="1"/>
</dbReference>
<evidence type="ECO:0000313" key="1">
    <source>
        <dbReference type="EMBL" id="MCW0522704.1"/>
    </source>
</evidence>
<dbReference type="Gene3D" id="2.60.40.1120">
    <property type="entry name" value="Carboxypeptidase-like, regulatory domain"/>
    <property type="match status" value="1"/>
</dbReference>
<keyword evidence="1" id="KW-0378">Hydrolase</keyword>
<protein>
    <submittedName>
        <fullName evidence="1">Carboxypeptidase-like regulatory domain-containing protein</fullName>
    </submittedName>
</protein>
<dbReference type="RefSeq" id="WP_153929505.1">
    <property type="nucleotide sequence ID" value="NZ_CP033039.1"/>
</dbReference>
<comment type="caution">
    <text evidence="1">The sequence shown here is derived from an EMBL/GenBank/DDBJ whole genome shotgun (WGS) entry which is preliminary data.</text>
</comment>
<evidence type="ECO:0000313" key="2">
    <source>
        <dbReference type="Proteomes" id="UP001207440"/>
    </source>
</evidence>
<organism evidence="1 2">
    <name type="scientific">Riemerella anatipestifer</name>
    <name type="common">Moraxella anatipestifer</name>
    <dbReference type="NCBI Taxonomy" id="34085"/>
    <lineage>
        <taxon>Bacteria</taxon>
        <taxon>Pseudomonadati</taxon>
        <taxon>Bacteroidota</taxon>
        <taxon>Flavobacteriia</taxon>
        <taxon>Flavobacteriales</taxon>
        <taxon>Weeksellaceae</taxon>
        <taxon>Riemerella</taxon>
    </lineage>
</organism>